<evidence type="ECO:0000256" key="1">
    <source>
        <dbReference type="SAM" id="MobiDB-lite"/>
    </source>
</evidence>
<feature type="compositionally biased region" description="Polar residues" evidence="1">
    <location>
        <begin position="45"/>
        <end position="70"/>
    </location>
</feature>
<feature type="region of interest" description="Disordered" evidence="1">
    <location>
        <begin position="42"/>
        <end position="70"/>
    </location>
</feature>
<protein>
    <submittedName>
        <fullName evidence="2">Uncharacterized protein</fullName>
    </submittedName>
</protein>
<feature type="non-terminal residue" evidence="2">
    <location>
        <position position="291"/>
    </location>
</feature>
<organism evidence="2">
    <name type="scientific">Arion vulgaris</name>
    <dbReference type="NCBI Taxonomy" id="1028688"/>
    <lineage>
        <taxon>Eukaryota</taxon>
        <taxon>Metazoa</taxon>
        <taxon>Spiralia</taxon>
        <taxon>Lophotrochozoa</taxon>
        <taxon>Mollusca</taxon>
        <taxon>Gastropoda</taxon>
        <taxon>Heterobranchia</taxon>
        <taxon>Euthyneura</taxon>
        <taxon>Panpulmonata</taxon>
        <taxon>Eupulmonata</taxon>
        <taxon>Stylommatophora</taxon>
        <taxon>Helicina</taxon>
        <taxon>Arionoidea</taxon>
        <taxon>Arionidae</taxon>
        <taxon>Arion</taxon>
    </lineage>
</organism>
<evidence type="ECO:0000313" key="2">
    <source>
        <dbReference type="EMBL" id="CEK81369.1"/>
    </source>
</evidence>
<proteinExistence type="predicted"/>
<reference evidence="2" key="1">
    <citation type="submission" date="2014-12" db="EMBL/GenBank/DDBJ databases">
        <title>Insight into the proteome of Arion vulgaris.</title>
        <authorList>
            <person name="Aradska J."/>
            <person name="Bulat T."/>
            <person name="Smidak R."/>
            <person name="Sarate P."/>
            <person name="Gangsoo J."/>
            <person name="Sialana F."/>
            <person name="Bilban M."/>
            <person name="Lubec G."/>
        </authorList>
    </citation>
    <scope>NUCLEOTIDE SEQUENCE</scope>
    <source>
        <tissue evidence="2">Skin</tissue>
    </source>
</reference>
<gene>
    <name evidence="2" type="primary">ORF125678</name>
</gene>
<feature type="compositionally biased region" description="Basic and acidic residues" evidence="1">
    <location>
        <begin position="1"/>
        <end position="14"/>
    </location>
</feature>
<dbReference type="EMBL" id="HACG01034504">
    <property type="protein sequence ID" value="CEK81369.1"/>
    <property type="molecule type" value="Transcribed_RNA"/>
</dbReference>
<feature type="non-terminal residue" evidence="2">
    <location>
        <position position="1"/>
    </location>
</feature>
<dbReference type="AlphaFoldDB" id="A0A0B7AK25"/>
<name>A0A0B7AK25_9EUPU</name>
<feature type="compositionally biased region" description="Polar residues" evidence="1">
    <location>
        <begin position="17"/>
        <end position="29"/>
    </location>
</feature>
<sequence>SSMEHQETSSDSHKKLITSNSRSNDMEVSNLITGNDLQGLREESSSICSNQHTSGHTEFQHSNENSSTQSRNVIFSESILHTSRNTTDNEVQNVDLKQNRTCGIFSNIDLLQGFNHEHSEKELNEPTLEKDIEVKVPPKTNIIDINKLKLKLNPLIFSKLKKRSVAETQPMQEHGKSSLKNGTLPEMCNVPDSSITLENCDKKMKVSNCESTPVINVTQSNDCIDGELETNLSEQHSFISSKESPDSISLLISKPIPQVNATKLCNIFKNFHKNANISSQMPTNPGGVLPE</sequence>
<accession>A0A0B7AK25</accession>
<feature type="region of interest" description="Disordered" evidence="1">
    <location>
        <begin position="1"/>
        <end position="29"/>
    </location>
</feature>